<evidence type="ECO:0000313" key="11">
    <source>
        <dbReference type="Proteomes" id="UP000586722"/>
    </source>
</evidence>
<dbReference type="SUPFAM" id="SSF103473">
    <property type="entry name" value="MFS general substrate transporter"/>
    <property type="match status" value="1"/>
</dbReference>
<keyword evidence="3" id="KW-1003">Cell membrane</keyword>
<keyword evidence="7 8" id="KW-0472">Membrane</keyword>
<dbReference type="EMBL" id="JAABLQ010000001">
    <property type="protein sequence ID" value="NBN77137.1"/>
    <property type="molecule type" value="Genomic_DNA"/>
</dbReference>
<dbReference type="RefSeq" id="WP_161707787.1">
    <property type="nucleotide sequence ID" value="NZ_JAABLQ010000001.1"/>
</dbReference>
<feature type="transmembrane region" description="Helical" evidence="8">
    <location>
        <begin position="271"/>
        <end position="295"/>
    </location>
</feature>
<feature type="transmembrane region" description="Helical" evidence="8">
    <location>
        <begin position="204"/>
        <end position="227"/>
    </location>
</feature>
<evidence type="ECO:0000256" key="8">
    <source>
        <dbReference type="SAM" id="Phobius"/>
    </source>
</evidence>
<feature type="transmembrane region" description="Helical" evidence="8">
    <location>
        <begin position="239"/>
        <end position="259"/>
    </location>
</feature>
<feature type="transmembrane region" description="Helical" evidence="8">
    <location>
        <begin position="162"/>
        <end position="183"/>
    </location>
</feature>
<evidence type="ECO:0000313" key="10">
    <source>
        <dbReference type="EMBL" id="NBN77137.1"/>
    </source>
</evidence>
<accession>A0A7X5EZS6</accession>
<feature type="transmembrane region" description="Helical" evidence="8">
    <location>
        <begin position="301"/>
        <end position="320"/>
    </location>
</feature>
<comment type="caution">
    <text evidence="10">The sequence shown here is derived from an EMBL/GenBank/DDBJ whole genome shotgun (WGS) entry which is preliminary data.</text>
</comment>
<feature type="transmembrane region" description="Helical" evidence="8">
    <location>
        <begin position="74"/>
        <end position="92"/>
    </location>
</feature>
<gene>
    <name evidence="10" type="ORF">GWI72_02520</name>
</gene>
<dbReference type="InterPro" id="IPR036259">
    <property type="entry name" value="MFS_trans_sf"/>
</dbReference>
<evidence type="ECO:0000256" key="5">
    <source>
        <dbReference type="ARBA" id="ARBA00022692"/>
    </source>
</evidence>
<name>A0A7X5EZS6_9HYPH</name>
<feature type="transmembrane region" description="Helical" evidence="8">
    <location>
        <begin position="137"/>
        <end position="156"/>
    </location>
</feature>
<dbReference type="PIRSF" id="PIRSF004925">
    <property type="entry name" value="HcaT"/>
    <property type="match status" value="1"/>
</dbReference>
<feature type="domain" description="Major facilitator superfamily associated" evidence="9">
    <location>
        <begin position="11"/>
        <end position="360"/>
    </location>
</feature>
<keyword evidence="5 8" id="KW-0812">Transmembrane</keyword>
<feature type="transmembrane region" description="Helical" evidence="8">
    <location>
        <begin position="358"/>
        <end position="378"/>
    </location>
</feature>
<evidence type="ECO:0000256" key="2">
    <source>
        <dbReference type="ARBA" id="ARBA00022448"/>
    </source>
</evidence>
<keyword evidence="6 8" id="KW-1133">Transmembrane helix</keyword>
<dbReference type="Proteomes" id="UP000586722">
    <property type="component" value="Unassembled WGS sequence"/>
</dbReference>
<dbReference type="Gene3D" id="1.20.1250.20">
    <property type="entry name" value="MFS general substrate transporter like domains"/>
    <property type="match status" value="2"/>
</dbReference>
<keyword evidence="4" id="KW-0997">Cell inner membrane</keyword>
<dbReference type="PANTHER" id="PTHR23522">
    <property type="entry name" value="BLL5896 PROTEIN"/>
    <property type="match status" value="1"/>
</dbReference>
<dbReference type="GO" id="GO:0030395">
    <property type="term" value="F:lactose binding"/>
    <property type="evidence" value="ECO:0007669"/>
    <property type="project" value="TreeGrafter"/>
</dbReference>
<dbReference type="InterPro" id="IPR026032">
    <property type="entry name" value="HcaT-like"/>
</dbReference>
<evidence type="ECO:0000256" key="4">
    <source>
        <dbReference type="ARBA" id="ARBA00022519"/>
    </source>
</evidence>
<evidence type="ECO:0000259" key="9">
    <source>
        <dbReference type="Pfam" id="PF12832"/>
    </source>
</evidence>
<keyword evidence="2" id="KW-0813">Transport</keyword>
<dbReference type="PANTHER" id="PTHR23522:SF10">
    <property type="entry name" value="3-PHENYLPROPIONIC ACID TRANSPORTER-RELATED"/>
    <property type="match status" value="1"/>
</dbReference>
<organism evidence="10 11">
    <name type="scientific">Pannonibacter tanglangensis</name>
    <dbReference type="NCBI Taxonomy" id="2750084"/>
    <lineage>
        <taxon>Bacteria</taxon>
        <taxon>Pseudomonadati</taxon>
        <taxon>Pseudomonadota</taxon>
        <taxon>Alphaproteobacteria</taxon>
        <taxon>Hyphomicrobiales</taxon>
        <taxon>Stappiaceae</taxon>
        <taxon>Pannonibacter</taxon>
    </lineage>
</organism>
<proteinExistence type="predicted"/>
<keyword evidence="11" id="KW-1185">Reference proteome</keyword>
<feature type="transmembrane region" description="Helical" evidence="8">
    <location>
        <begin position="44"/>
        <end position="62"/>
    </location>
</feature>
<dbReference type="InterPro" id="IPR024989">
    <property type="entry name" value="MFS_assoc_dom"/>
</dbReference>
<feature type="transmembrane region" description="Helical" evidence="8">
    <location>
        <begin position="98"/>
        <end position="117"/>
    </location>
</feature>
<feature type="transmembrane region" description="Helical" evidence="8">
    <location>
        <begin position="332"/>
        <end position="352"/>
    </location>
</feature>
<evidence type="ECO:0000256" key="1">
    <source>
        <dbReference type="ARBA" id="ARBA00004429"/>
    </source>
</evidence>
<dbReference type="GO" id="GO:0005886">
    <property type="term" value="C:plasma membrane"/>
    <property type="evidence" value="ECO:0007669"/>
    <property type="project" value="UniProtKB-SubCell"/>
</dbReference>
<evidence type="ECO:0000256" key="3">
    <source>
        <dbReference type="ARBA" id="ARBA00022475"/>
    </source>
</evidence>
<evidence type="ECO:0000256" key="7">
    <source>
        <dbReference type="ARBA" id="ARBA00023136"/>
    </source>
</evidence>
<sequence length="393" mass="42127">MIKFQTGLSTRVSGLFWAHFIGSGIFLPFFPLLLSNRQLSVSEIATALALATIARIVAAPVLTSISDKTGRRRLSIFLYSLAGVVFLALFAFTDSYLATLIAISGLMIFWAPIIPLADAYALDVVRRLGGQYGRMRLWGSVAFIVGNLAGGWLISFSTAMPYLAGILLSLLATALVAITLPPAQPRVGAGAMPREVRPDVFRQPWFLAMLVAIGLLQASHAGYYAFATIFWRGAGVPDTLIGLIWSLGVVTEICLFIYASRLPGWFTPLRLILIGGLAGILRWMVFAEATSLWSIVLLQGLHGLSFGAVHLGTVSLLGRIVPSRWSATGQSLMATSIGLLNALATWASGPLYGRDPAFAFWFMSAVSLAGLVALLVLARRVTSAAEQAADEAH</sequence>
<dbReference type="NCBIfam" id="NF037955">
    <property type="entry name" value="mfs"/>
    <property type="match status" value="1"/>
</dbReference>
<feature type="transmembrane region" description="Helical" evidence="8">
    <location>
        <begin position="12"/>
        <end position="32"/>
    </location>
</feature>
<dbReference type="Pfam" id="PF12832">
    <property type="entry name" value="MFS_1_like"/>
    <property type="match status" value="1"/>
</dbReference>
<dbReference type="GO" id="GO:0015528">
    <property type="term" value="F:lactose:proton symporter activity"/>
    <property type="evidence" value="ECO:0007669"/>
    <property type="project" value="TreeGrafter"/>
</dbReference>
<reference evidence="11" key="1">
    <citation type="submission" date="2020-01" db="EMBL/GenBank/DDBJ databases">
        <authorList>
            <person name="Fang Y."/>
            <person name="Sun R."/>
            <person name="Nie L."/>
            <person name="He J."/>
            <person name="Hao L."/>
            <person name="Wang L."/>
            <person name="Su S."/>
            <person name="Lv E."/>
            <person name="Zhang Z."/>
            <person name="Xie R."/>
            <person name="Liu H."/>
        </authorList>
    </citation>
    <scope>NUCLEOTIDE SEQUENCE [LARGE SCALE GENOMIC DNA]</scope>
    <source>
        <strain evidence="11">XCT-53</strain>
    </source>
</reference>
<protein>
    <submittedName>
        <fullName evidence="10">MFS transporter</fullName>
    </submittedName>
</protein>
<evidence type="ECO:0000256" key="6">
    <source>
        <dbReference type="ARBA" id="ARBA00022989"/>
    </source>
</evidence>
<comment type="subcellular location">
    <subcellularLocation>
        <location evidence="1">Cell inner membrane</location>
        <topology evidence="1">Multi-pass membrane protein</topology>
    </subcellularLocation>
</comment>
<dbReference type="AlphaFoldDB" id="A0A7X5EZS6"/>